<evidence type="ECO:0000256" key="1">
    <source>
        <dbReference type="ARBA" id="ARBA00004141"/>
    </source>
</evidence>
<keyword evidence="10" id="KW-1185">Reference proteome</keyword>
<dbReference type="PANTHER" id="PTHR31326:SF1">
    <property type="entry name" value="PROTEIN CLT2, CHLOROPLASTIC"/>
    <property type="match status" value="1"/>
</dbReference>
<keyword evidence="4 8" id="KW-0812">Transmembrane</keyword>
<dbReference type="EMBL" id="AGNL01043664">
    <property type="protein sequence ID" value="EJK50448.1"/>
    <property type="molecule type" value="Genomic_DNA"/>
</dbReference>
<evidence type="ECO:0000256" key="8">
    <source>
        <dbReference type="SAM" id="Phobius"/>
    </source>
</evidence>
<keyword evidence="6 8" id="KW-0472">Membrane</keyword>
<evidence type="ECO:0000256" key="2">
    <source>
        <dbReference type="ARBA" id="ARBA00006690"/>
    </source>
</evidence>
<dbReference type="eggNOG" id="ENOG502QR5M">
    <property type="taxonomic scope" value="Eukaryota"/>
</dbReference>
<dbReference type="OrthoDB" id="416555at2759"/>
<evidence type="ECO:0000256" key="4">
    <source>
        <dbReference type="ARBA" id="ARBA00022692"/>
    </source>
</evidence>
<feature type="transmembrane region" description="Helical" evidence="8">
    <location>
        <begin position="367"/>
        <end position="387"/>
    </location>
</feature>
<feature type="transmembrane region" description="Helical" evidence="8">
    <location>
        <begin position="87"/>
        <end position="106"/>
    </location>
</feature>
<proteinExistence type="inferred from homology"/>
<evidence type="ECO:0000256" key="3">
    <source>
        <dbReference type="ARBA" id="ARBA00022448"/>
    </source>
</evidence>
<feature type="compositionally biased region" description="Basic and acidic residues" evidence="7">
    <location>
        <begin position="551"/>
        <end position="566"/>
    </location>
</feature>
<feature type="region of interest" description="Disordered" evidence="7">
    <location>
        <begin position="529"/>
        <end position="623"/>
    </location>
</feature>
<accession>K0R9Z0</accession>
<dbReference type="Proteomes" id="UP000266841">
    <property type="component" value="Unassembled WGS sequence"/>
</dbReference>
<protein>
    <submittedName>
        <fullName evidence="9">Uncharacterized protein</fullName>
    </submittedName>
</protein>
<feature type="transmembrane region" description="Helical" evidence="8">
    <location>
        <begin position="48"/>
        <end position="67"/>
    </location>
</feature>
<feature type="compositionally biased region" description="Basic and acidic residues" evidence="7">
    <location>
        <begin position="574"/>
        <end position="594"/>
    </location>
</feature>
<keyword evidence="5 8" id="KW-1133">Transmembrane helix</keyword>
<keyword evidence="3" id="KW-0813">Transport</keyword>
<feature type="region of interest" description="Disordered" evidence="7">
    <location>
        <begin position="15"/>
        <end position="40"/>
    </location>
</feature>
<evidence type="ECO:0000313" key="10">
    <source>
        <dbReference type="Proteomes" id="UP000266841"/>
    </source>
</evidence>
<dbReference type="Pfam" id="PF08627">
    <property type="entry name" value="CRT-like"/>
    <property type="match status" value="2"/>
</dbReference>
<evidence type="ECO:0000313" key="9">
    <source>
        <dbReference type="EMBL" id="EJK50448.1"/>
    </source>
</evidence>
<evidence type="ECO:0000256" key="5">
    <source>
        <dbReference type="ARBA" id="ARBA00022989"/>
    </source>
</evidence>
<reference evidence="9 10" key="1">
    <citation type="journal article" date="2012" name="Genome Biol.">
        <title>Genome and low-iron response of an oceanic diatom adapted to chronic iron limitation.</title>
        <authorList>
            <person name="Lommer M."/>
            <person name="Specht M."/>
            <person name="Roy A.S."/>
            <person name="Kraemer L."/>
            <person name="Andreson R."/>
            <person name="Gutowska M.A."/>
            <person name="Wolf J."/>
            <person name="Bergner S.V."/>
            <person name="Schilhabel M.B."/>
            <person name="Klostermeier U.C."/>
            <person name="Beiko R.G."/>
            <person name="Rosenstiel P."/>
            <person name="Hippler M."/>
            <person name="Laroche J."/>
        </authorList>
    </citation>
    <scope>NUCLEOTIDE SEQUENCE [LARGE SCALE GENOMIC DNA]</scope>
    <source>
        <strain evidence="9 10">CCMP1005</strain>
    </source>
</reference>
<sequence length="653" mass="73241">MSLLAQMAETFELDEEIKREDGPPSSPSAETGDLKRPAKNSATDKNELRLVVTFFLMVFVGTARAVFQKLQTIPMYNYANTLNLQANLVYVAASFVYIIPVTKLKLFGEAIPQQVATMNKKQFATMGMLDCITCTLLTFAAVYLPGSLLILLPQAAIPISMILSKHIKGESYERYQYFGAAVVVVGILVVLEPLVTHRHENDMVCEAFDQEKYCMLCNEETTEDGCLSHISGSSGHSYADLIDGQQDQVCRWISPDSAESSGLSASTKTLICFATVLACFPMSLSSIYKEMSLGGAQNIDPIFLNGWVGLFQLLFSVPMSVPAGMASSPTIWPDELPSNIIDGVLCYFGLNSIDSGCHPDHCEGSPLFVNLFLVFNILFNILLIFMLKYDIPASLDLQIGEDRTPSWHNNERPVGVSRPLVMLHVGLGVGALPMIDVRRMKLLGDMTQGKNSVQCPARQMLIAFSVNPREAAGGRPLKSNKESLHDSLVRSLKKAGFTIDRFGSLKDWYWDFLNPTFVNELIAFLKDNSKPIPRRSNPGSQYTYHPRYSSRHSDSRRAEQDRDARQHQQRRQQRHEDHRRRQEERRRQQQDHRQQHSGMSESPSRPRPSSGINDPDLDPSNMEWNLGRAHKVLGNLGRNATSREIKMAYRLES</sequence>
<dbReference type="InterPro" id="IPR013936">
    <property type="entry name" value="CRT-like"/>
</dbReference>
<dbReference type="AlphaFoldDB" id="K0R9Z0"/>
<comment type="similarity">
    <text evidence="2">Belongs to the CRT-like transporter family.</text>
</comment>
<evidence type="ECO:0000256" key="6">
    <source>
        <dbReference type="ARBA" id="ARBA00023136"/>
    </source>
</evidence>
<name>K0R9Z0_THAOC</name>
<feature type="transmembrane region" description="Helical" evidence="8">
    <location>
        <begin position="175"/>
        <end position="195"/>
    </location>
</feature>
<evidence type="ECO:0000256" key="7">
    <source>
        <dbReference type="SAM" id="MobiDB-lite"/>
    </source>
</evidence>
<comment type="subcellular location">
    <subcellularLocation>
        <location evidence="1">Membrane</location>
        <topology evidence="1">Multi-pass membrane protein</topology>
    </subcellularLocation>
</comment>
<dbReference type="GO" id="GO:0016020">
    <property type="term" value="C:membrane"/>
    <property type="evidence" value="ECO:0007669"/>
    <property type="project" value="UniProtKB-SubCell"/>
</dbReference>
<comment type="caution">
    <text evidence="9">The sequence shown here is derived from an EMBL/GenBank/DDBJ whole genome shotgun (WGS) entry which is preliminary data.</text>
</comment>
<gene>
    <name evidence="9" type="ORF">THAOC_30581</name>
</gene>
<organism evidence="9 10">
    <name type="scientific">Thalassiosira oceanica</name>
    <name type="common">Marine diatom</name>
    <dbReference type="NCBI Taxonomy" id="159749"/>
    <lineage>
        <taxon>Eukaryota</taxon>
        <taxon>Sar</taxon>
        <taxon>Stramenopiles</taxon>
        <taxon>Ochrophyta</taxon>
        <taxon>Bacillariophyta</taxon>
        <taxon>Coscinodiscophyceae</taxon>
        <taxon>Thalassiosirophycidae</taxon>
        <taxon>Thalassiosirales</taxon>
        <taxon>Thalassiosiraceae</taxon>
        <taxon>Thalassiosira</taxon>
    </lineage>
</organism>
<feature type="compositionally biased region" description="Low complexity" evidence="7">
    <location>
        <begin position="600"/>
        <end position="610"/>
    </location>
</feature>
<feature type="transmembrane region" description="Helical" evidence="8">
    <location>
        <begin position="127"/>
        <end position="155"/>
    </location>
</feature>
<dbReference type="PANTHER" id="PTHR31326">
    <property type="entry name" value="PROTEIN CLT2, CHLOROPLASTIC"/>
    <property type="match status" value="1"/>
</dbReference>